<feature type="compositionally biased region" description="Polar residues" evidence="1">
    <location>
        <begin position="102"/>
        <end position="123"/>
    </location>
</feature>
<sequence>LEELRGLGLETTSDLLEVIKLGHYKCYWNRVYLVGPYFSGKSCLAKILVGEPVPKGRESTDGIWIYMGRAGMDIEEKMWKCFRKGDAIKEVLTSMLMSISKPENTETPVSHSDPSQTDSTMGSTIERRKKPVTKADVHFKDKTIYMNPKKSFDTPTLKSNMLHFHDDKYNISAFPCNTSNWQDNQPFKSPVENHSTGHEGYVASKANKRKDSEGLQVDNNASDVLNNEKNDFGGLTEDCKASVSLKNERDDFGELPVKRNAVHVVDNVSNDFEGIPVHNTSDILNHERNDDGVFKHNASHIVDNAQMDFGGLTVDCIASHVVDNEPKEYRGLPVDISASHMQVVDKEPNNFGGLSFDSNASHVVGNARMDFRGSSIDCSASHVVDNEPKEYARLPVDTSAPHMQAVDTKPNNIGGLPFDSNASHVVDNARMDFGGSSVDCSASHVLENEPKEYAILPVDTSVPHMQAVDKEPNNFGGLQFDFNATNVVDNAQMDIGGLSVDCSASHVVDNEPKEYGGLPVDISASKMQAVDKEPNNHDNFGGLPFDCNASHVVDNAQMDIGGLSVDCSASHVVDNEPKEYGGLPVDFRAPHVQAVDREPNNFGGLPFDCNVSNHSNEVTIFDTSSNKLLKESNIVNLDINVQDSSATEKHMLVVPEAVKGSFIGVPTSASSLSTATFKNIIHVSNNDPNDPREAPVNHIDSTEERRLSSSSNTSELVQYKEKLMEKITSELSHKNIHQLVIQAIADGKYKQTVIPIDIWDFGGQKDYYMTHQLFITSRGIFILIFNGSIGLHKTRRDLSFLPGHFGKPTVAVYLIHWVNSILTYSKRLDKGFPRILFVATHKDKISENKLESHRNKLMDQIEDLFKSHAGRSHLEFRPLLFVNALNKNDPEIETLRILLMKRAVEHPQWGELRPTAWVPLELQLLMEISCDRCDESCKDLSMFTKH</sequence>
<reference evidence="2 3" key="1">
    <citation type="journal article" date="2016" name="PLoS ONE">
        <title>A First Insight into the Genome of the Filter-Feeder Mussel Mytilus galloprovincialis.</title>
        <authorList>
            <person name="Murgarella M."/>
            <person name="Puiu D."/>
            <person name="Novoa B."/>
            <person name="Figueras A."/>
            <person name="Posada D."/>
            <person name="Canchaya C."/>
        </authorList>
    </citation>
    <scope>NUCLEOTIDE SEQUENCE [LARGE SCALE GENOMIC DNA]</scope>
    <source>
        <tissue evidence="2">Muscle</tissue>
    </source>
</reference>
<dbReference type="AlphaFoldDB" id="A0A3L5TUA0"/>
<dbReference type="Proteomes" id="UP000266721">
    <property type="component" value="Unassembled WGS sequence"/>
</dbReference>
<dbReference type="InterPro" id="IPR027417">
    <property type="entry name" value="P-loop_NTPase"/>
</dbReference>
<gene>
    <name evidence="2" type="ORF">AM593_08387</name>
</gene>
<feature type="region of interest" description="Disordered" evidence="1">
    <location>
        <begin position="102"/>
        <end position="133"/>
    </location>
</feature>
<evidence type="ECO:0000313" key="3">
    <source>
        <dbReference type="Proteomes" id="UP000266721"/>
    </source>
</evidence>
<comment type="caution">
    <text evidence="2">The sequence shown here is derived from an EMBL/GenBank/DDBJ whole genome shotgun (WGS) entry which is preliminary data.</text>
</comment>
<protein>
    <submittedName>
        <fullName evidence="2">Protein neuralized</fullName>
    </submittedName>
</protein>
<feature type="non-terminal residue" evidence="2">
    <location>
        <position position="946"/>
    </location>
</feature>
<feature type="non-terminal residue" evidence="2">
    <location>
        <position position="1"/>
    </location>
</feature>
<organism evidence="2 3">
    <name type="scientific">Mytilus galloprovincialis</name>
    <name type="common">Mediterranean mussel</name>
    <dbReference type="NCBI Taxonomy" id="29158"/>
    <lineage>
        <taxon>Eukaryota</taxon>
        <taxon>Metazoa</taxon>
        <taxon>Spiralia</taxon>
        <taxon>Lophotrochozoa</taxon>
        <taxon>Mollusca</taxon>
        <taxon>Bivalvia</taxon>
        <taxon>Autobranchia</taxon>
        <taxon>Pteriomorphia</taxon>
        <taxon>Mytilida</taxon>
        <taxon>Mytiloidea</taxon>
        <taxon>Mytilidae</taxon>
        <taxon>Mytilinae</taxon>
        <taxon>Mytilus</taxon>
    </lineage>
</organism>
<dbReference type="Gene3D" id="3.40.50.300">
    <property type="entry name" value="P-loop containing nucleotide triphosphate hydrolases"/>
    <property type="match status" value="1"/>
</dbReference>
<feature type="compositionally biased region" description="Basic and acidic residues" evidence="1">
    <location>
        <begin position="689"/>
        <end position="707"/>
    </location>
</feature>
<feature type="region of interest" description="Disordered" evidence="1">
    <location>
        <begin position="683"/>
        <end position="711"/>
    </location>
</feature>
<keyword evidence="3" id="KW-1185">Reference proteome</keyword>
<proteinExistence type="predicted"/>
<dbReference type="EMBL" id="KV582609">
    <property type="protein sequence ID" value="OPL33513.1"/>
    <property type="molecule type" value="Genomic_DNA"/>
</dbReference>
<name>A0A3L5TUA0_MYTGA</name>
<evidence type="ECO:0000256" key="1">
    <source>
        <dbReference type="SAM" id="MobiDB-lite"/>
    </source>
</evidence>
<dbReference type="SUPFAM" id="SSF52540">
    <property type="entry name" value="P-loop containing nucleoside triphosphate hydrolases"/>
    <property type="match status" value="1"/>
</dbReference>
<evidence type="ECO:0000313" key="2">
    <source>
        <dbReference type="EMBL" id="OPL33513.1"/>
    </source>
</evidence>
<accession>A0A3L5TUA0</accession>